<sequence length="240" mass="26704">MKLMERKMRKVASFGIFRKYLFLFLFFLLLLPLTVNADRICVDPAYWTGSRSIGNGITASGGWDGIGDHGFQINWEISYDSNSKKYTYTYTFSGKSGTALSKDLSHWILEVTNPSDASDFTINTLEYPAFSEGPAEFTSNQGNPGMQGNIYGIKWETNQLTFSFDTAKRPVWGDFYAKDGKDCECTYAYNTGFGNEPTLGGDFTNWIPTPDGDCVVPVPSTLLLLGSGLLGFGLLSRRKR</sequence>
<dbReference type="Pfam" id="PF07589">
    <property type="entry name" value="PEP-CTERM"/>
    <property type="match status" value="1"/>
</dbReference>
<feature type="domain" description="Ice-binding protein C-terminal" evidence="2">
    <location>
        <begin position="216"/>
        <end position="238"/>
    </location>
</feature>
<proteinExistence type="predicted"/>
<feature type="transmembrane region" description="Helical" evidence="1">
    <location>
        <begin position="215"/>
        <end position="235"/>
    </location>
</feature>
<evidence type="ECO:0000313" key="3">
    <source>
        <dbReference type="EMBL" id="HEC68029.1"/>
    </source>
</evidence>
<comment type="caution">
    <text evidence="3">The sequence shown here is derived from an EMBL/GenBank/DDBJ whole genome shotgun (WGS) entry which is preliminary data.</text>
</comment>
<dbReference type="Proteomes" id="UP000885738">
    <property type="component" value="Unassembled WGS sequence"/>
</dbReference>
<dbReference type="EMBL" id="DRIH01000150">
    <property type="protein sequence ID" value="HEC68029.1"/>
    <property type="molecule type" value="Genomic_DNA"/>
</dbReference>
<accession>A0A7C1ZNC1</accession>
<evidence type="ECO:0000259" key="2">
    <source>
        <dbReference type="Pfam" id="PF07589"/>
    </source>
</evidence>
<dbReference type="NCBIfam" id="TIGR02595">
    <property type="entry name" value="PEP_CTERM"/>
    <property type="match status" value="1"/>
</dbReference>
<keyword evidence="1" id="KW-1133">Transmembrane helix</keyword>
<name>A0A7C1ZNC1_DESA2</name>
<evidence type="ECO:0000256" key="1">
    <source>
        <dbReference type="SAM" id="Phobius"/>
    </source>
</evidence>
<keyword evidence="1" id="KW-0812">Transmembrane</keyword>
<protein>
    <submittedName>
        <fullName evidence="3">PEP-CTERM sorting domain-containing protein</fullName>
    </submittedName>
</protein>
<gene>
    <name evidence="3" type="ORF">ENI35_04360</name>
</gene>
<organism evidence="3">
    <name type="scientific">Desulfofervidus auxilii</name>
    <dbReference type="NCBI Taxonomy" id="1621989"/>
    <lineage>
        <taxon>Bacteria</taxon>
        <taxon>Pseudomonadati</taxon>
        <taxon>Thermodesulfobacteriota</taxon>
        <taxon>Candidatus Desulfofervidia</taxon>
        <taxon>Candidatus Desulfofervidales</taxon>
        <taxon>Candidatus Desulfofervidaceae</taxon>
        <taxon>Candidatus Desulfofervidus</taxon>
    </lineage>
</organism>
<keyword evidence="1" id="KW-0472">Membrane</keyword>
<reference evidence="3" key="1">
    <citation type="journal article" date="2020" name="mSystems">
        <title>Genome- and Community-Level Interaction Insights into Carbon Utilization and Element Cycling Functions of Hydrothermarchaeota in Hydrothermal Sediment.</title>
        <authorList>
            <person name="Zhou Z."/>
            <person name="Liu Y."/>
            <person name="Xu W."/>
            <person name="Pan J."/>
            <person name="Luo Z.H."/>
            <person name="Li M."/>
        </authorList>
    </citation>
    <scope>NUCLEOTIDE SEQUENCE [LARGE SCALE GENOMIC DNA]</scope>
    <source>
        <strain evidence="3">HyVt-389</strain>
    </source>
</reference>
<dbReference type="AlphaFoldDB" id="A0A7C1ZNC1"/>
<dbReference type="InterPro" id="IPR013424">
    <property type="entry name" value="Ice-binding_C"/>
</dbReference>